<reference evidence="1 2" key="1">
    <citation type="submission" date="2021-06" db="EMBL/GenBank/DDBJ databases">
        <authorList>
            <person name="Palmer J.M."/>
        </authorList>
    </citation>
    <scope>NUCLEOTIDE SEQUENCE [LARGE SCALE GENOMIC DNA]</scope>
    <source>
        <strain evidence="1 2">XC_2019</strain>
        <tissue evidence="1">Muscle</tissue>
    </source>
</reference>
<proteinExistence type="predicted"/>
<protein>
    <submittedName>
        <fullName evidence="1">Uncharacterized protein</fullName>
    </submittedName>
</protein>
<keyword evidence="2" id="KW-1185">Reference proteome</keyword>
<gene>
    <name evidence="1" type="ORF">XENOCAPTIV_019839</name>
</gene>
<accession>A0ABV0Q6E1</accession>
<comment type="caution">
    <text evidence="1">The sequence shown here is derived from an EMBL/GenBank/DDBJ whole genome shotgun (WGS) entry which is preliminary data.</text>
</comment>
<name>A0ABV0Q6E1_9TELE</name>
<evidence type="ECO:0000313" key="1">
    <source>
        <dbReference type="EMBL" id="MEQ2191061.1"/>
    </source>
</evidence>
<dbReference type="Proteomes" id="UP001434883">
    <property type="component" value="Unassembled WGS sequence"/>
</dbReference>
<organism evidence="1 2">
    <name type="scientific">Xenoophorus captivus</name>
    <dbReference type="NCBI Taxonomy" id="1517983"/>
    <lineage>
        <taxon>Eukaryota</taxon>
        <taxon>Metazoa</taxon>
        <taxon>Chordata</taxon>
        <taxon>Craniata</taxon>
        <taxon>Vertebrata</taxon>
        <taxon>Euteleostomi</taxon>
        <taxon>Actinopterygii</taxon>
        <taxon>Neopterygii</taxon>
        <taxon>Teleostei</taxon>
        <taxon>Neoteleostei</taxon>
        <taxon>Acanthomorphata</taxon>
        <taxon>Ovalentaria</taxon>
        <taxon>Atherinomorphae</taxon>
        <taxon>Cyprinodontiformes</taxon>
        <taxon>Goodeidae</taxon>
        <taxon>Xenoophorus</taxon>
    </lineage>
</organism>
<evidence type="ECO:0000313" key="2">
    <source>
        <dbReference type="Proteomes" id="UP001434883"/>
    </source>
</evidence>
<sequence>MVIPKSSILSESGSTGCQLHVELHLNCCNTCAAQKGPTLCLHAPLQLYLVETPVREVGACTGVFLDLKPQAIYLLTRTPKFLHGNLMAPLFPPLCATCSLSNA</sequence>
<dbReference type="EMBL" id="JAHRIN010000421">
    <property type="protein sequence ID" value="MEQ2191061.1"/>
    <property type="molecule type" value="Genomic_DNA"/>
</dbReference>